<protein>
    <submittedName>
        <fullName evidence="3">ABC transporter permease</fullName>
    </submittedName>
</protein>
<keyword evidence="4" id="KW-1185">Reference proteome</keyword>
<feature type="transmembrane region" description="Helical" evidence="1">
    <location>
        <begin position="452"/>
        <end position="478"/>
    </location>
</feature>
<dbReference type="SUPFAM" id="SSF55486">
    <property type="entry name" value="Metalloproteases ('zincins'), catalytic domain"/>
    <property type="match status" value="1"/>
</dbReference>
<dbReference type="InterPro" id="IPR027268">
    <property type="entry name" value="Peptidase_M4/M1_CTD_sf"/>
</dbReference>
<dbReference type="Gene3D" id="1.10.390.10">
    <property type="entry name" value="Neutral Protease Domain 2"/>
    <property type="match status" value="1"/>
</dbReference>
<keyword evidence="1" id="KW-1133">Transmembrane helix</keyword>
<dbReference type="RefSeq" id="WP_350413945.1">
    <property type="nucleotide sequence ID" value="NZ_JBEOKT010000020.1"/>
</dbReference>
<feature type="transmembrane region" description="Helical" evidence="1">
    <location>
        <begin position="420"/>
        <end position="440"/>
    </location>
</feature>
<dbReference type="Pfam" id="PF01433">
    <property type="entry name" value="Peptidase_M1"/>
    <property type="match status" value="1"/>
</dbReference>
<feature type="transmembrane region" description="Helical" evidence="1">
    <location>
        <begin position="485"/>
        <end position="504"/>
    </location>
</feature>
<keyword evidence="1" id="KW-0812">Transmembrane</keyword>
<evidence type="ECO:0000256" key="1">
    <source>
        <dbReference type="SAM" id="Phobius"/>
    </source>
</evidence>
<reference evidence="3 4" key="1">
    <citation type="submission" date="2024-06" db="EMBL/GenBank/DDBJ databases">
        <title>Pontibacter populi HYL7-15.</title>
        <authorList>
            <person name="Kim M.K."/>
        </authorList>
    </citation>
    <scope>NUCLEOTIDE SEQUENCE [LARGE SCALE GENOMIC DNA]</scope>
    <source>
        <strain evidence="3 4">HYL7-15</strain>
    </source>
</reference>
<organism evidence="3 4">
    <name type="scientific">Pontibacter populi</name>
    <dbReference type="NCBI Taxonomy" id="890055"/>
    <lineage>
        <taxon>Bacteria</taxon>
        <taxon>Pseudomonadati</taxon>
        <taxon>Bacteroidota</taxon>
        <taxon>Cytophagia</taxon>
        <taxon>Cytophagales</taxon>
        <taxon>Hymenobacteraceae</taxon>
        <taxon>Pontibacter</taxon>
    </lineage>
</organism>
<feature type="transmembrane region" description="Helical" evidence="1">
    <location>
        <begin position="377"/>
        <end position="394"/>
    </location>
</feature>
<feature type="transmembrane region" description="Helical" evidence="1">
    <location>
        <begin position="51"/>
        <end position="76"/>
    </location>
</feature>
<evidence type="ECO:0000313" key="3">
    <source>
        <dbReference type="EMBL" id="MER2999257.1"/>
    </source>
</evidence>
<dbReference type="InterPro" id="IPR014782">
    <property type="entry name" value="Peptidase_M1_dom"/>
</dbReference>
<feature type="transmembrane region" description="Helical" evidence="1">
    <location>
        <begin position="140"/>
        <end position="160"/>
    </location>
</feature>
<feature type="transmembrane region" description="Helical" evidence="1">
    <location>
        <begin position="539"/>
        <end position="557"/>
    </location>
</feature>
<accession>A0ABV1RYQ6</accession>
<feature type="transmembrane region" description="Helical" evidence="1">
    <location>
        <begin position="242"/>
        <end position="259"/>
    </location>
</feature>
<dbReference type="EMBL" id="JBEOKT010000020">
    <property type="protein sequence ID" value="MER2999257.1"/>
    <property type="molecule type" value="Genomic_DNA"/>
</dbReference>
<keyword evidence="1" id="KW-0472">Membrane</keyword>
<evidence type="ECO:0000313" key="4">
    <source>
        <dbReference type="Proteomes" id="UP001476807"/>
    </source>
</evidence>
<gene>
    <name evidence="3" type="ORF">ABS362_17025</name>
</gene>
<feature type="transmembrane region" description="Helical" evidence="1">
    <location>
        <begin position="97"/>
        <end position="120"/>
    </location>
</feature>
<feature type="transmembrane region" description="Helical" evidence="1">
    <location>
        <begin position="578"/>
        <end position="599"/>
    </location>
</feature>
<feature type="transmembrane region" description="Helical" evidence="1">
    <location>
        <begin position="20"/>
        <end position="39"/>
    </location>
</feature>
<name>A0ABV1RYQ6_9BACT</name>
<sequence length="1201" mass="135039">MKLQKIISYEFAYQLRTVSAWLYFVILFVFASLMPRLGTPTDGVYANAPSGIVFVTILGCMLWLLMTASIAGYAAARDVQTRMYPLIYTLPISKASYLGGRFIAAFALNAFILLALPVGMLLSFSLPGINPELMGPFRPGAYLTAYAFIALPNAFIATAIQFSFAVSRRRAIASYIASVLLVVFAQIIGTSLAKLIGNWDLVKLLDPVGILGIISTELETWTPIEKNTRLILLEGMFLWNRVLWLGMAVGMLLFIYLRFRFAHPTESSWWSRLKKKPNANSESSARAFLVGANPVSVPQVQRMFGFLTHARQAFAIAWSSCGMIIKSRIGITLVAAMALISVIFGVEIMTHAGIPLLPTTQQIADYLTSPVDSIKTPWIIIPLLIIYFAGELVWRERESGLNEISNVAPVTEWVFFMGKYLGLGLAIIVWLLILMLGGILMKVVLDYQDFEIGLYLQTILGLQLIEYLLFALLVLVVHVVVNQKYMAHLVVLFTYVFIVFPSKFGVEHNLLVFGANPGWLYTDMRGFGPSLGPWLWFKGYWIAWTLLLAVVARLLWVRSREESIKSRLQLAQRRFTRSTALFTAVAVGLVFILGGFIFYNTNVLNDYSTASELKDTRADYEKRYGRYEHVPQPSITSTKLHVELYPKRQEAAIRGTYQLVNKSKAAINSIYLATVPGVESKAVTLDRKTTSILTDEEHGHRIYTLQNPLQPGDSLKLSFEVYVKQNGFSNNGAKSLVLANGTYFLNHDLLPAIGYQWYRGLRDAASRKKYGMPPRPMIPSLYDAEARQRSHRGNFMAFEATVGTAEDQIAVAPGKLHKTWQKGNRRYFHYATDYPIQNQYAFFSANYAMQEAQWKNVAIKLYYHPKHAANVSRMLKSIKASLVYYTDQFGPYPYGHITIVERADAGGELNAEASMVDYGEQFALLNPNDGPQGFNLPFYVIAHEVAHQWWGGAGLVPASVEGGGLLVEGLAVYSGMQVLEENYGEGHLRQYLKFLRESYEVPRSRATASLLRADDAFLYYRKGGLAMYALSQYIGKDQVNQALRHLLEKHRSHEPPLPTTLDLYRELKVVTPDSLHYMLHDLFEKNTYWELETEQFATEQTKAGAWQVTLEVKARKVVIDKAGVETEVPMNDWIEIGVFAPSGVTDKPLYLQKHRIRSGKQTIKVTVPIKPNRAGIDPNHLLIDLDLDDNVEQLGGEEGII</sequence>
<feature type="transmembrane region" description="Helical" evidence="1">
    <location>
        <begin position="172"/>
        <end position="196"/>
    </location>
</feature>
<dbReference type="Pfam" id="PF12730">
    <property type="entry name" value="ABC2_membrane_4"/>
    <property type="match status" value="1"/>
</dbReference>
<feature type="domain" description="Peptidase M1 membrane alanine aminopeptidase" evidence="2">
    <location>
        <begin position="881"/>
        <end position="1054"/>
    </location>
</feature>
<proteinExistence type="predicted"/>
<comment type="caution">
    <text evidence="3">The sequence shown here is derived from an EMBL/GenBank/DDBJ whole genome shotgun (WGS) entry which is preliminary data.</text>
</comment>
<feature type="transmembrane region" description="Helical" evidence="1">
    <location>
        <begin position="333"/>
        <end position="357"/>
    </location>
</feature>
<evidence type="ECO:0000259" key="2">
    <source>
        <dbReference type="Pfam" id="PF01433"/>
    </source>
</evidence>
<dbReference type="Proteomes" id="UP001476807">
    <property type="component" value="Unassembled WGS sequence"/>
</dbReference>